<dbReference type="KEGG" id="lsp:Bsph_1115"/>
<dbReference type="AlphaFoldDB" id="B1HN08"/>
<feature type="chain" id="PRO_5002764522" evidence="1">
    <location>
        <begin position="40"/>
        <end position="355"/>
    </location>
</feature>
<dbReference type="Pfam" id="PF03318">
    <property type="entry name" value="ETX_MTX2"/>
    <property type="match status" value="1"/>
</dbReference>
<dbReference type="HOGENOM" id="CLU_854301_0_0_9"/>
<name>B1HN08_LYSSC</name>
<keyword evidence="1" id="KW-0732">Signal</keyword>
<reference evidence="2 3" key="1">
    <citation type="journal article" date="2008" name="J. Bacteriol.">
        <title>Complete genome sequence of the mosquitocidal bacterium Bacillus sphaericus C3-41 and comparison with those of closely related Bacillus species.</title>
        <authorList>
            <person name="Hu X."/>
            <person name="Fan W."/>
            <person name="Han B."/>
            <person name="Liu H."/>
            <person name="Zheng D."/>
            <person name="Li Q."/>
            <person name="Dong W."/>
            <person name="Yan J."/>
            <person name="Gao M."/>
            <person name="Berry C."/>
            <person name="Yuan Z."/>
        </authorList>
    </citation>
    <scope>NUCLEOTIDE SEQUENCE [LARGE SCALE GENOMIC DNA]</scope>
    <source>
        <strain evidence="2 3">C3-41</strain>
    </source>
</reference>
<dbReference type="InterPro" id="IPR004991">
    <property type="entry name" value="Aerolysin-like"/>
</dbReference>
<evidence type="ECO:0000313" key="2">
    <source>
        <dbReference type="EMBL" id="ACA38725.1"/>
    </source>
</evidence>
<feature type="signal peptide" evidence="1">
    <location>
        <begin position="1"/>
        <end position="39"/>
    </location>
</feature>
<protein>
    <submittedName>
        <fullName evidence="2">Uncharacterized protein</fullName>
    </submittedName>
</protein>
<dbReference type="CDD" id="cd20223">
    <property type="entry name" value="PFM_epsilon-toxin-like"/>
    <property type="match status" value="1"/>
</dbReference>
<gene>
    <name evidence="2" type="ordered locus">Bsph_1115</name>
</gene>
<evidence type="ECO:0000256" key="1">
    <source>
        <dbReference type="SAM" id="SignalP"/>
    </source>
</evidence>
<dbReference type="EMBL" id="CP000817">
    <property type="protein sequence ID" value="ACA38725.1"/>
    <property type="molecule type" value="Genomic_DNA"/>
</dbReference>
<dbReference type="SUPFAM" id="SSF56973">
    <property type="entry name" value="Aerolisin/ETX pore-forming domain"/>
    <property type="match status" value="1"/>
</dbReference>
<dbReference type="Gene3D" id="2.170.15.10">
    <property type="entry name" value="Proaerolysin, chain A, domain 3"/>
    <property type="match status" value="1"/>
</dbReference>
<sequence length="355" mass="38900">MWQKKIEKEKISMKKRNYLVQKTLTIAAIASIGTTFALASPSLASANHISTSQEQGVLAENTPTSISINEQANAVGIKDVQSELNKIGKYYYTNEIAGTKYYSKGLPLIFNPAPDSVETELNFSITSNTLNNLNYDSTTINYVTVGQLDNTKTPLEQILTTISYSESVQETTSTATQNGFKVGGSGDLFFKVPLLVEGLKLNAEFNSSTTNTTTKSVTRTLTAPSQNIRVPSGKKYKAVAVLKQLNFWGDVSFTGEGVNPMTTIKGTAVYRAPNGHYWENHTWSKYTAQFWYELTNAQKNDLNGIEFNYFPSTGGVIVKAQGTGKFEGVMGSTLEVDILDVTNPANPILVESRPF</sequence>
<evidence type="ECO:0000313" key="3">
    <source>
        <dbReference type="Proteomes" id="UP000002164"/>
    </source>
</evidence>
<proteinExistence type="predicted"/>
<accession>B1HN08</accession>
<organism evidence="2 3">
    <name type="scientific">Lysinibacillus sphaericus (strain C3-41)</name>
    <dbReference type="NCBI Taxonomy" id="444177"/>
    <lineage>
        <taxon>Bacteria</taxon>
        <taxon>Bacillati</taxon>
        <taxon>Bacillota</taxon>
        <taxon>Bacilli</taxon>
        <taxon>Bacillales</taxon>
        <taxon>Bacillaceae</taxon>
        <taxon>Lysinibacillus</taxon>
    </lineage>
</organism>
<dbReference type="Proteomes" id="UP000002164">
    <property type="component" value="Chromosome"/>
</dbReference>
<dbReference type="EnsemblBacteria" id="ACA38725">
    <property type="protein sequence ID" value="ACA38725"/>
    <property type="gene ID" value="Bsph_1115"/>
</dbReference>